<dbReference type="GO" id="GO:0008641">
    <property type="term" value="F:ubiquitin-like modifier activating enzyme activity"/>
    <property type="evidence" value="ECO:0007669"/>
    <property type="project" value="InterPro"/>
</dbReference>
<accession>A0A3A9W099</accession>
<sequence length="746" mass="76101">MADAFDRLAGTRPRIRRDVLFTRTPGGVLFHNADGGFHLTGKTAYRFASVLVPRLDGSARLDELCAGVGDAQKAMVATLVDSLLERGFARDVRDPGSGGAALPDAVSARFAAQIAYVDHYVDGAEGRFARFRGTRVAVLGAGETARWCVLSLVRNGCGAVASEASVPEADAEAAALAADGAPVELTRLPAGRAAFPEHDVVVVTGRDAAPRTHRLLAAGRTPGQLVIPAWTFGERAVVGPRSGDEDADGGGCWSCALLRLGGNVDAAAAAELWSEVAGGASAAAGPPGGALAGPVAAMVGNLLGFEIFRTATGALPPETAGQVLIQDLDSLDVVAEPLHPHPRCRLCAGAPGAPDEAPGELAVARAVTVESARDAEDLVADLNRVSAALVRPHTGVFTRWDDEALPQTPLKVTRLETVPVAGRPRLIAAFDVHHLAGARQRGLRAAAGVWTEHAVPAGTLPGGPGELPTVTPERLTTGGGAFTGDDIAAWTAVTSLLTKERVAVPTAALRPFGPHNRDRLVLGGAAGVGAGATPGEAAGHALLSALAHEALLRAVRGAGRVSLLPAPPERAGDRRSDAERAPAERGAAEFLFLHRSAGTLGVAVELLDLGEAERTGVHVVLARGTGGAAAGRWAVGAELDGRAAAVAALRDLLGAVQLAAATGEEPDPGDPLLADLAPGAIAVTAKGAPADEAWEWGAPVAFASVLERLRVAGRDVLRLADTPADLRAGGLHTARILVTRGGDGDH</sequence>
<dbReference type="SUPFAM" id="SSF69572">
    <property type="entry name" value="Activating enzymes of the ubiquitin-like proteins"/>
    <property type="match status" value="1"/>
</dbReference>
<dbReference type="InterPro" id="IPR022291">
    <property type="entry name" value="Bacteriocin_synth_cyclodeHase"/>
</dbReference>
<dbReference type="OrthoDB" id="3247510at2"/>
<dbReference type="Proteomes" id="UP000268652">
    <property type="component" value="Unassembled WGS sequence"/>
</dbReference>
<dbReference type="PROSITE" id="PS51664">
    <property type="entry name" value="YCAO"/>
    <property type="match status" value="1"/>
</dbReference>
<dbReference type="RefSeq" id="WP_120698770.1">
    <property type="nucleotide sequence ID" value="NZ_RBDX01000021.1"/>
</dbReference>
<dbReference type="Gene3D" id="3.40.50.720">
    <property type="entry name" value="NAD(P)-binding Rossmann-like Domain"/>
    <property type="match status" value="1"/>
</dbReference>
<evidence type="ECO:0000313" key="2">
    <source>
        <dbReference type="EMBL" id="RKN06299.1"/>
    </source>
</evidence>
<dbReference type="EMBL" id="RBDX01000021">
    <property type="protein sequence ID" value="RKN06299.1"/>
    <property type="molecule type" value="Genomic_DNA"/>
</dbReference>
<dbReference type="NCBIfam" id="TIGR03882">
    <property type="entry name" value="cyclo_dehyd_2"/>
    <property type="match status" value="1"/>
</dbReference>
<organism evidence="2 5">
    <name type="scientific">Streptomyces radicis</name>
    <dbReference type="NCBI Taxonomy" id="1750517"/>
    <lineage>
        <taxon>Bacteria</taxon>
        <taxon>Bacillati</taxon>
        <taxon>Actinomycetota</taxon>
        <taxon>Actinomycetes</taxon>
        <taxon>Kitasatosporales</taxon>
        <taxon>Streptomycetaceae</taxon>
        <taxon>Streptomyces</taxon>
    </lineage>
</organism>
<reference evidence="4 5" key="1">
    <citation type="submission" date="2018-09" db="EMBL/GenBank/DDBJ databases">
        <title>Streptomyces sp. nov. DS1-2, an endophytic actinomycete isolated from roots of Dendrobium scabrilingue.</title>
        <authorList>
            <person name="Kuncharoen N."/>
            <person name="Kudo T."/>
            <person name="Ohkuma M."/>
            <person name="Yuki M."/>
            <person name="Tanasupawat S."/>
        </authorList>
    </citation>
    <scope>NUCLEOTIDE SEQUENCE [LARGE SCALE GENOMIC DNA]</scope>
    <source>
        <strain evidence="2 5">AZ1-7</strain>
        <strain evidence="3 4">DS1-2</strain>
    </source>
</reference>
<dbReference type="Proteomes" id="UP000275024">
    <property type="component" value="Unassembled WGS sequence"/>
</dbReference>
<protein>
    <submittedName>
        <fullName evidence="2">Transcriptional activator protein</fullName>
    </submittedName>
</protein>
<dbReference type="InterPro" id="IPR003776">
    <property type="entry name" value="YcaO-like_dom"/>
</dbReference>
<evidence type="ECO:0000259" key="1">
    <source>
        <dbReference type="PROSITE" id="PS51664"/>
    </source>
</evidence>
<dbReference type="InterPro" id="IPR035985">
    <property type="entry name" value="Ubiquitin-activating_enz"/>
</dbReference>
<evidence type="ECO:0000313" key="3">
    <source>
        <dbReference type="EMBL" id="RKN18629.1"/>
    </source>
</evidence>
<dbReference type="Pfam" id="PF02624">
    <property type="entry name" value="YcaO"/>
    <property type="match status" value="1"/>
</dbReference>
<evidence type="ECO:0000313" key="5">
    <source>
        <dbReference type="Proteomes" id="UP000275024"/>
    </source>
</evidence>
<gene>
    <name evidence="3" type="ORF">D7318_21505</name>
    <name evidence="2" type="ORF">D7319_22645</name>
</gene>
<feature type="domain" description="YcaO" evidence="1">
    <location>
        <begin position="429"/>
        <end position="746"/>
    </location>
</feature>
<keyword evidence="4" id="KW-1185">Reference proteome</keyword>
<comment type="caution">
    <text evidence="2">The sequence shown here is derived from an EMBL/GenBank/DDBJ whole genome shotgun (WGS) entry which is preliminary data.</text>
</comment>
<proteinExistence type="predicted"/>
<name>A0A3A9W099_9ACTN</name>
<dbReference type="EMBL" id="RBDY01000018">
    <property type="protein sequence ID" value="RKN18629.1"/>
    <property type="molecule type" value="Genomic_DNA"/>
</dbReference>
<evidence type="ECO:0000313" key="4">
    <source>
        <dbReference type="Proteomes" id="UP000268652"/>
    </source>
</evidence>
<dbReference type="AlphaFoldDB" id="A0A3A9W099"/>